<dbReference type="AlphaFoldDB" id="A0A150XWA9"/>
<evidence type="ECO:0008006" key="8">
    <source>
        <dbReference type="Google" id="ProtNLM"/>
    </source>
</evidence>
<organism evidence="6 7">
    <name type="scientific">Roseivirga seohaensis</name>
    <dbReference type="NCBI Taxonomy" id="1914963"/>
    <lineage>
        <taxon>Bacteria</taxon>
        <taxon>Pseudomonadati</taxon>
        <taxon>Bacteroidota</taxon>
        <taxon>Cytophagia</taxon>
        <taxon>Cytophagales</taxon>
        <taxon>Roseivirgaceae</taxon>
        <taxon>Roseivirga</taxon>
    </lineage>
</organism>
<dbReference type="EMBL" id="LRPB01000034">
    <property type="protein sequence ID" value="KYG83040.1"/>
    <property type="molecule type" value="Genomic_DNA"/>
</dbReference>
<evidence type="ECO:0000256" key="1">
    <source>
        <dbReference type="ARBA" id="ARBA00004141"/>
    </source>
</evidence>
<name>A0A150XWA9_9BACT</name>
<reference evidence="6 7" key="1">
    <citation type="submission" date="2016-01" db="EMBL/GenBank/DDBJ databases">
        <title>Genome sequencing of Roseivirga seohaensis SW-152.</title>
        <authorList>
            <person name="Selvaratnam C."/>
            <person name="Thevarajoo S."/>
            <person name="Goh K.M."/>
            <person name="Ee R."/>
            <person name="Chan K.-G."/>
            <person name="Chong C.S."/>
        </authorList>
    </citation>
    <scope>NUCLEOTIDE SEQUENCE [LARGE SCALE GENOMIC DNA]</scope>
    <source>
        <strain evidence="6 7">SW-152</strain>
    </source>
</reference>
<keyword evidence="2 5" id="KW-0812">Transmembrane</keyword>
<dbReference type="Proteomes" id="UP000075663">
    <property type="component" value="Unassembled WGS sequence"/>
</dbReference>
<keyword evidence="4 5" id="KW-0472">Membrane</keyword>
<dbReference type="Pfam" id="PF13564">
    <property type="entry name" value="DoxX_2"/>
    <property type="match status" value="1"/>
</dbReference>
<dbReference type="InterPro" id="IPR032808">
    <property type="entry name" value="DoxX"/>
</dbReference>
<feature type="transmembrane region" description="Helical" evidence="5">
    <location>
        <begin position="69"/>
        <end position="86"/>
    </location>
</feature>
<keyword evidence="3 5" id="KW-1133">Transmembrane helix</keyword>
<comment type="subcellular location">
    <subcellularLocation>
        <location evidence="1">Membrane</location>
        <topology evidence="1">Multi-pass membrane protein</topology>
    </subcellularLocation>
</comment>
<evidence type="ECO:0000256" key="2">
    <source>
        <dbReference type="ARBA" id="ARBA00022692"/>
    </source>
</evidence>
<accession>A0A150XWA9</accession>
<dbReference type="RefSeq" id="WP_062301731.1">
    <property type="nucleotide sequence ID" value="NZ_LRPB01000034.1"/>
</dbReference>
<feature type="transmembrane region" description="Helical" evidence="5">
    <location>
        <begin position="42"/>
        <end position="62"/>
    </location>
</feature>
<evidence type="ECO:0000256" key="5">
    <source>
        <dbReference type="SAM" id="Phobius"/>
    </source>
</evidence>
<evidence type="ECO:0000256" key="4">
    <source>
        <dbReference type="ARBA" id="ARBA00023136"/>
    </source>
</evidence>
<evidence type="ECO:0000313" key="7">
    <source>
        <dbReference type="Proteomes" id="UP000075663"/>
    </source>
</evidence>
<sequence>MKAIYWSSTVIISAFLFLSSYSYVFSKSTIQGIKALGFPDFFRIELAILKLIAAVVLLLPFAPIQLKEWTYAGVGLFLITALIAHIKHKDSIFIMFLLLMLMGILIISNIYMNKILR</sequence>
<dbReference type="GO" id="GO:0016020">
    <property type="term" value="C:membrane"/>
    <property type="evidence" value="ECO:0007669"/>
    <property type="project" value="UniProtKB-SubCell"/>
</dbReference>
<feature type="transmembrane region" description="Helical" evidence="5">
    <location>
        <begin position="92"/>
        <end position="112"/>
    </location>
</feature>
<evidence type="ECO:0000256" key="3">
    <source>
        <dbReference type="ARBA" id="ARBA00022989"/>
    </source>
</evidence>
<comment type="caution">
    <text evidence="6">The sequence shown here is derived from an EMBL/GenBank/DDBJ whole genome shotgun (WGS) entry which is preliminary data.</text>
</comment>
<protein>
    <recommendedName>
        <fullName evidence="8">DoxX-like family protein</fullName>
    </recommendedName>
</protein>
<gene>
    <name evidence="6" type="ORF">AWW67_06345</name>
</gene>
<evidence type="ECO:0000313" key="6">
    <source>
        <dbReference type="EMBL" id="KYG83040.1"/>
    </source>
</evidence>
<proteinExistence type="predicted"/>
<dbReference type="STRING" id="1914963.AWW67_06345"/>